<dbReference type="PANTHER" id="PTHR22923:SF102">
    <property type="entry name" value="CEREBELLIN 13-RELATED"/>
    <property type="match status" value="1"/>
</dbReference>
<evidence type="ECO:0000256" key="2">
    <source>
        <dbReference type="ARBA" id="ARBA00022525"/>
    </source>
</evidence>
<dbReference type="InParanoid" id="K1PTR9"/>
<accession>K1PTR9</accession>
<keyword evidence="2" id="KW-0964">Secreted</keyword>
<keyword evidence="3" id="KW-0732">Signal</keyword>
<protein>
    <submittedName>
        <fullName evidence="4">Complement C1q-like protein 4</fullName>
    </submittedName>
</protein>
<dbReference type="InterPro" id="IPR008983">
    <property type="entry name" value="Tumour_necrosis_fac-like_dom"/>
</dbReference>
<dbReference type="Pfam" id="PF00386">
    <property type="entry name" value="C1q"/>
    <property type="match status" value="1"/>
</dbReference>
<dbReference type="PANTHER" id="PTHR22923">
    <property type="entry name" value="CEREBELLIN-RELATED"/>
    <property type="match status" value="1"/>
</dbReference>
<evidence type="ECO:0000256" key="1">
    <source>
        <dbReference type="ARBA" id="ARBA00004613"/>
    </source>
</evidence>
<reference evidence="4" key="1">
    <citation type="journal article" date="2012" name="Nature">
        <title>The oyster genome reveals stress adaptation and complexity of shell formation.</title>
        <authorList>
            <person name="Zhang G."/>
            <person name="Fang X."/>
            <person name="Guo X."/>
            <person name="Li L."/>
            <person name="Luo R."/>
            <person name="Xu F."/>
            <person name="Yang P."/>
            <person name="Zhang L."/>
            <person name="Wang X."/>
            <person name="Qi H."/>
            <person name="Xiong Z."/>
            <person name="Que H."/>
            <person name="Xie Y."/>
            <person name="Holland P.W."/>
            <person name="Paps J."/>
            <person name="Zhu Y."/>
            <person name="Wu F."/>
            <person name="Chen Y."/>
            <person name="Wang J."/>
            <person name="Peng C."/>
            <person name="Meng J."/>
            <person name="Yang L."/>
            <person name="Liu J."/>
            <person name="Wen B."/>
            <person name="Zhang N."/>
            <person name="Huang Z."/>
            <person name="Zhu Q."/>
            <person name="Feng Y."/>
            <person name="Mount A."/>
            <person name="Hedgecock D."/>
            <person name="Xu Z."/>
            <person name="Liu Y."/>
            <person name="Domazet-Loso T."/>
            <person name="Du Y."/>
            <person name="Sun X."/>
            <person name="Zhang S."/>
            <person name="Liu B."/>
            <person name="Cheng P."/>
            <person name="Jiang X."/>
            <person name="Li J."/>
            <person name="Fan D."/>
            <person name="Wang W."/>
            <person name="Fu W."/>
            <person name="Wang T."/>
            <person name="Wang B."/>
            <person name="Zhang J."/>
            <person name="Peng Z."/>
            <person name="Li Y."/>
            <person name="Li N."/>
            <person name="Wang J."/>
            <person name="Chen M."/>
            <person name="He Y."/>
            <person name="Tan F."/>
            <person name="Song X."/>
            <person name="Zheng Q."/>
            <person name="Huang R."/>
            <person name="Yang H."/>
            <person name="Du X."/>
            <person name="Chen L."/>
            <person name="Yang M."/>
            <person name="Gaffney P.M."/>
            <person name="Wang S."/>
            <person name="Luo L."/>
            <person name="She Z."/>
            <person name="Ming Y."/>
            <person name="Huang W."/>
            <person name="Zhang S."/>
            <person name="Huang B."/>
            <person name="Zhang Y."/>
            <person name="Qu T."/>
            <person name="Ni P."/>
            <person name="Miao G."/>
            <person name="Wang J."/>
            <person name="Wang Q."/>
            <person name="Steinberg C.E."/>
            <person name="Wang H."/>
            <person name="Li N."/>
            <person name="Qian L."/>
            <person name="Zhang G."/>
            <person name="Li Y."/>
            <person name="Yang H."/>
            <person name="Liu X."/>
            <person name="Wang J."/>
            <person name="Yin Y."/>
            <person name="Wang J."/>
        </authorList>
    </citation>
    <scope>NUCLEOTIDE SEQUENCE [LARGE SCALE GENOMIC DNA]</scope>
    <source>
        <strain evidence="4">05x7-T-G4-1.051#20</strain>
    </source>
</reference>
<comment type="subcellular location">
    <subcellularLocation>
        <location evidence="1">Secreted</location>
    </subcellularLocation>
</comment>
<dbReference type="PROSITE" id="PS50871">
    <property type="entry name" value="C1Q"/>
    <property type="match status" value="1"/>
</dbReference>
<dbReference type="Gene3D" id="2.60.120.40">
    <property type="match status" value="2"/>
</dbReference>
<dbReference type="InterPro" id="IPR001073">
    <property type="entry name" value="C1q_dom"/>
</dbReference>
<dbReference type="AlphaFoldDB" id="K1PTR9"/>
<evidence type="ECO:0000256" key="3">
    <source>
        <dbReference type="ARBA" id="ARBA00022729"/>
    </source>
</evidence>
<dbReference type="InterPro" id="IPR050822">
    <property type="entry name" value="Cerebellin_Synaptic_Org"/>
</dbReference>
<name>K1PTR9_MAGGI</name>
<dbReference type="HOGENOM" id="CLU_1205782_0_0_1"/>
<dbReference type="GO" id="GO:0005576">
    <property type="term" value="C:extracellular region"/>
    <property type="evidence" value="ECO:0007669"/>
    <property type="project" value="UniProtKB-SubCell"/>
</dbReference>
<dbReference type="EMBL" id="JH815966">
    <property type="protein sequence ID" value="EKC22309.1"/>
    <property type="molecule type" value="Genomic_DNA"/>
</dbReference>
<dbReference type="SUPFAM" id="SSF49842">
    <property type="entry name" value="TNF-like"/>
    <property type="match status" value="1"/>
</dbReference>
<organism evidence="4">
    <name type="scientific">Magallana gigas</name>
    <name type="common">Pacific oyster</name>
    <name type="synonym">Crassostrea gigas</name>
    <dbReference type="NCBI Taxonomy" id="29159"/>
    <lineage>
        <taxon>Eukaryota</taxon>
        <taxon>Metazoa</taxon>
        <taxon>Spiralia</taxon>
        <taxon>Lophotrochozoa</taxon>
        <taxon>Mollusca</taxon>
        <taxon>Bivalvia</taxon>
        <taxon>Autobranchia</taxon>
        <taxon>Pteriomorphia</taxon>
        <taxon>Ostreida</taxon>
        <taxon>Ostreoidea</taxon>
        <taxon>Ostreidae</taxon>
        <taxon>Magallana</taxon>
    </lineage>
</organism>
<proteinExistence type="predicted"/>
<sequence>MSSPSNSVHLNIMKNGNALSTLYSASGTYPLAAQTLQLLLEKGDKIWIINNHSTKAAELHDHNAFNVFSDVHTVQTIHDFGQCKDKDTVQTIHNLGQGKDQAVAFTAMLSKVTTLGSKEVVKYDTVLTNVGGAYVSSTGIFTAPYKGIYTISCSLMSSPSNYVHLNIMKNGNALAILYSASGSYPLAAQTLQLLLEKGDKIWIQNYNTQTAKLHDNNAYNVFSGALIIRM</sequence>
<dbReference type="PRINTS" id="PR00007">
    <property type="entry name" value="COMPLEMNTC1Q"/>
</dbReference>
<dbReference type="SMART" id="SM00110">
    <property type="entry name" value="C1Q"/>
    <property type="match status" value="1"/>
</dbReference>
<gene>
    <name evidence="4" type="ORF">CGI_10002498</name>
</gene>
<evidence type="ECO:0000313" key="4">
    <source>
        <dbReference type="EMBL" id="EKC22309.1"/>
    </source>
</evidence>